<evidence type="ECO:0008006" key="3">
    <source>
        <dbReference type="Google" id="ProtNLM"/>
    </source>
</evidence>
<protein>
    <recommendedName>
        <fullName evidence="3">Retrotransposon gag domain-containing protein</fullName>
    </recommendedName>
</protein>
<organism evidence="2">
    <name type="scientific">Fagus sylvatica</name>
    <name type="common">Beechnut</name>
    <dbReference type="NCBI Taxonomy" id="28930"/>
    <lineage>
        <taxon>Eukaryota</taxon>
        <taxon>Viridiplantae</taxon>
        <taxon>Streptophyta</taxon>
        <taxon>Embryophyta</taxon>
        <taxon>Tracheophyta</taxon>
        <taxon>Spermatophyta</taxon>
        <taxon>Magnoliopsida</taxon>
        <taxon>eudicotyledons</taxon>
        <taxon>Gunneridae</taxon>
        <taxon>Pentapetalae</taxon>
        <taxon>rosids</taxon>
        <taxon>fabids</taxon>
        <taxon>Fagales</taxon>
        <taxon>Fagaceae</taxon>
        <taxon>Fagus</taxon>
    </lineage>
</organism>
<feature type="region of interest" description="Disordered" evidence="1">
    <location>
        <begin position="1"/>
        <end position="62"/>
    </location>
</feature>
<name>A0A2N9FG58_FAGSY</name>
<dbReference type="PANTHER" id="PTHR35046:SF9">
    <property type="entry name" value="RNA-DIRECTED DNA POLYMERASE"/>
    <property type="match status" value="1"/>
</dbReference>
<dbReference type="PANTHER" id="PTHR35046">
    <property type="entry name" value="ZINC KNUCKLE (CCHC-TYPE) FAMILY PROTEIN"/>
    <property type="match status" value="1"/>
</dbReference>
<proteinExistence type="predicted"/>
<dbReference type="AlphaFoldDB" id="A0A2N9FG58"/>
<reference evidence="2" key="1">
    <citation type="submission" date="2018-02" db="EMBL/GenBank/DDBJ databases">
        <authorList>
            <person name="Cohen D.B."/>
            <person name="Kent A.D."/>
        </authorList>
    </citation>
    <scope>NUCLEOTIDE SEQUENCE</scope>
</reference>
<dbReference type="EMBL" id="OIVN01001099">
    <property type="protein sequence ID" value="SPC89806.1"/>
    <property type="molecule type" value="Genomic_DNA"/>
</dbReference>
<feature type="compositionally biased region" description="Acidic residues" evidence="1">
    <location>
        <begin position="32"/>
        <end position="48"/>
    </location>
</feature>
<evidence type="ECO:0000313" key="2">
    <source>
        <dbReference type="EMBL" id="SPC89806.1"/>
    </source>
</evidence>
<gene>
    <name evidence="2" type="ORF">FSB_LOCUS17688</name>
</gene>
<evidence type="ECO:0000256" key="1">
    <source>
        <dbReference type="SAM" id="MobiDB-lite"/>
    </source>
</evidence>
<feature type="compositionally biased region" description="Basic and acidic residues" evidence="1">
    <location>
        <begin position="21"/>
        <end position="30"/>
    </location>
</feature>
<sequence>MDRQDAVIATWREGRPQGVLNDRRQERPVPVDDSDGDHEDEFEGEEDQASLNGEGRFVPRGERRGRGFRTGLRWSVDDYYKEMEIALIRANVEEDREATMARFLNGLNRDIANVVELQHYEELEDMVHMAIKPSSSWDHLRNLATVSEEARP</sequence>
<accession>A0A2N9FG58</accession>